<name>A0A8J3MZL8_9CHLR</name>
<evidence type="ECO:0000259" key="4">
    <source>
        <dbReference type="PROSITE" id="PS01124"/>
    </source>
</evidence>
<dbReference type="InterPro" id="IPR050204">
    <property type="entry name" value="AraC_XylS_family_regulators"/>
</dbReference>
<evidence type="ECO:0000256" key="1">
    <source>
        <dbReference type="ARBA" id="ARBA00023015"/>
    </source>
</evidence>
<dbReference type="GO" id="GO:0043565">
    <property type="term" value="F:sequence-specific DNA binding"/>
    <property type="evidence" value="ECO:0007669"/>
    <property type="project" value="InterPro"/>
</dbReference>
<protein>
    <submittedName>
        <fullName evidence="5">Putative transcriptional regulator, AraC family protein</fullName>
    </submittedName>
</protein>
<keyword evidence="1" id="KW-0805">Transcription regulation</keyword>
<feature type="domain" description="HTH araC/xylS-type" evidence="4">
    <location>
        <begin position="182"/>
        <end position="279"/>
    </location>
</feature>
<comment type="caution">
    <text evidence="5">The sequence shown here is derived from an EMBL/GenBank/DDBJ whole genome shotgun (WGS) entry which is preliminary data.</text>
</comment>
<organism evidence="5 6">
    <name type="scientific">Reticulibacter mediterranei</name>
    <dbReference type="NCBI Taxonomy" id="2778369"/>
    <lineage>
        <taxon>Bacteria</taxon>
        <taxon>Bacillati</taxon>
        <taxon>Chloroflexota</taxon>
        <taxon>Ktedonobacteria</taxon>
        <taxon>Ktedonobacterales</taxon>
        <taxon>Reticulibacteraceae</taxon>
        <taxon>Reticulibacter</taxon>
    </lineage>
</organism>
<reference evidence="5" key="1">
    <citation type="submission" date="2020-10" db="EMBL/GenBank/DDBJ databases">
        <title>Taxonomic study of unclassified bacteria belonging to the class Ktedonobacteria.</title>
        <authorList>
            <person name="Yabe S."/>
            <person name="Wang C.M."/>
            <person name="Zheng Y."/>
            <person name="Sakai Y."/>
            <person name="Cavaletti L."/>
            <person name="Monciardini P."/>
            <person name="Donadio S."/>
        </authorList>
    </citation>
    <scope>NUCLEOTIDE SEQUENCE</scope>
    <source>
        <strain evidence="5">ID150040</strain>
    </source>
</reference>
<dbReference type="SMART" id="SM00342">
    <property type="entry name" value="HTH_ARAC"/>
    <property type="match status" value="1"/>
</dbReference>
<keyword evidence="3" id="KW-0804">Transcription</keyword>
<evidence type="ECO:0000313" key="6">
    <source>
        <dbReference type="Proteomes" id="UP000597444"/>
    </source>
</evidence>
<dbReference type="AlphaFoldDB" id="A0A8J3MZL8"/>
<dbReference type="EMBL" id="BNJK01000001">
    <property type="protein sequence ID" value="GHO90593.1"/>
    <property type="molecule type" value="Genomic_DNA"/>
</dbReference>
<dbReference type="Pfam" id="PF12833">
    <property type="entry name" value="HTH_18"/>
    <property type="match status" value="1"/>
</dbReference>
<dbReference type="Proteomes" id="UP000597444">
    <property type="component" value="Unassembled WGS sequence"/>
</dbReference>
<gene>
    <name evidence="5" type="ORF">KSF_006410</name>
</gene>
<dbReference type="SUPFAM" id="SSF46689">
    <property type="entry name" value="Homeodomain-like"/>
    <property type="match status" value="2"/>
</dbReference>
<sequence>MTENHRANAVVPRPTANDITFDEAKGWRTRRTTLVLWPGHAISMGMGPSSTLHRHYATQIGISLGAPFQVRTCASEPYTEQQSFIAGPHIPHQVETTGVPSFVLWSEARALADLACRLSTTSTSSLPTLPESLLNVLRPVLQASGEKMPDEQIGQALLSHILTTLIGPTWDEGHDDPRIATARSLVTLQFLVEQSQPITSLATRVHLSPSRFRHLFRSEMGMSVQSYLRWQRLLTAMYTGAHGASLTEAAHAAGFADAAHLTRVFRATFGMPPSRIFKNSHAVQVILGAKYWLNHKT</sequence>
<evidence type="ECO:0000256" key="2">
    <source>
        <dbReference type="ARBA" id="ARBA00023125"/>
    </source>
</evidence>
<proteinExistence type="predicted"/>
<keyword evidence="6" id="KW-1185">Reference proteome</keyword>
<dbReference type="Gene3D" id="1.10.10.60">
    <property type="entry name" value="Homeodomain-like"/>
    <property type="match status" value="2"/>
</dbReference>
<dbReference type="PROSITE" id="PS01124">
    <property type="entry name" value="HTH_ARAC_FAMILY_2"/>
    <property type="match status" value="1"/>
</dbReference>
<dbReference type="InterPro" id="IPR018060">
    <property type="entry name" value="HTH_AraC"/>
</dbReference>
<accession>A0A8J3MZL8</accession>
<dbReference type="RefSeq" id="WP_220201543.1">
    <property type="nucleotide sequence ID" value="NZ_BNJK01000001.1"/>
</dbReference>
<evidence type="ECO:0000256" key="3">
    <source>
        <dbReference type="ARBA" id="ARBA00023163"/>
    </source>
</evidence>
<evidence type="ECO:0000313" key="5">
    <source>
        <dbReference type="EMBL" id="GHO90593.1"/>
    </source>
</evidence>
<dbReference type="InterPro" id="IPR009057">
    <property type="entry name" value="Homeodomain-like_sf"/>
</dbReference>
<dbReference type="PANTHER" id="PTHR46796">
    <property type="entry name" value="HTH-TYPE TRANSCRIPTIONAL ACTIVATOR RHAS-RELATED"/>
    <property type="match status" value="1"/>
</dbReference>
<dbReference type="GO" id="GO:0003700">
    <property type="term" value="F:DNA-binding transcription factor activity"/>
    <property type="evidence" value="ECO:0007669"/>
    <property type="project" value="InterPro"/>
</dbReference>
<keyword evidence="2" id="KW-0238">DNA-binding</keyword>